<keyword evidence="4 8" id="KW-0863">Zinc-finger</keyword>
<evidence type="ECO:0000256" key="5">
    <source>
        <dbReference type="ARBA" id="ARBA00022806"/>
    </source>
</evidence>
<dbReference type="GO" id="GO:0008270">
    <property type="term" value="F:zinc ion binding"/>
    <property type="evidence" value="ECO:0007669"/>
    <property type="project" value="UniProtKB-KW"/>
</dbReference>
<evidence type="ECO:0000256" key="6">
    <source>
        <dbReference type="ARBA" id="ARBA00022833"/>
    </source>
</evidence>
<accession>A0A084FXP7</accession>
<reference evidence="12 13" key="1">
    <citation type="journal article" date="2014" name="Genome Announc.">
        <title>Draft genome sequence of the pathogenic fungus Scedosporium apiospermum.</title>
        <authorList>
            <person name="Vandeputte P."/>
            <person name="Ghamrawi S."/>
            <person name="Rechenmann M."/>
            <person name="Iltis A."/>
            <person name="Giraud S."/>
            <person name="Fleury M."/>
            <person name="Thornton C."/>
            <person name="Delhaes L."/>
            <person name="Meyer W."/>
            <person name="Papon N."/>
            <person name="Bouchara J.P."/>
        </authorList>
    </citation>
    <scope>NUCLEOTIDE SEQUENCE [LARGE SCALE GENOMIC DNA]</scope>
    <source>
        <strain evidence="12 13">IHEM 14462</strain>
    </source>
</reference>
<keyword evidence="5" id="KW-0067">ATP-binding</keyword>
<dbReference type="GO" id="GO:0002376">
    <property type="term" value="P:immune system process"/>
    <property type="evidence" value="ECO:0007669"/>
    <property type="project" value="UniProtKB-KW"/>
</dbReference>
<evidence type="ECO:0000313" key="13">
    <source>
        <dbReference type="Proteomes" id="UP000028545"/>
    </source>
</evidence>
<sequence>MAPSGRSRRVPPHRRGGNRVPAPDNHRGPDGNLSKRNVCRQFQRFGSCRYGPDCRFSHASATEDSRPVDPAMDLRGEDVLQTQYYDFKRLLRTGGTPRGVPLSRRISQLWANALDVLNGDNQELHHRLVRDLVSDELRGYDFISFTMKMEDADNAVTFPSVNDFLKVITHPSLLDPMSIDSFVSTVYSFFGGSNGDRAIDFFSCLCKRLRDSPPNPDPSTEEMILQMVRAISTLQARQPKSGFNDSFPQLLDILQALIAPSEPAANKTSEASVRINFLKRSITRGRSRLVTADPQPPGPSNTQPGRSVYPMDVVVPGGRHDNDFADISQIQILPTYGEITSTAAECLPSTNLLQPHYLGDMVPRHIDSAFRLLRHDIFGPVKDVLRDLLGQDISNTSQKPHIRADAGARLYRKAGIAQVFVERNGLEVAVSFETPPQLGGKSVAEQRRWWQDSSRLEEQALVAFVYSHGEDKKLLFLEVTAKKTENTKGGRDNISLVSKDHPPKIQAKLASFTQDNVSVLLKIHTEHLKGVLVEFNGLIPATFAPILANLKQMMRDGEMPFQQWILPTTGPDGSNTTNIIPPPAYARKRQLVLNLDPISKVPGLTITPSTASIPGEVDFPKLEEATGLDHGQCRGLVAALCREYALIQGPPGTGKSYLGVKLVRLLLHNKLAAGLGPILVICYTNHALDQFLMHLLAEGITKIIRIGGRSQVQDLEGHNLRVVSRTYPKTTVENTTLGQTYEQLEKLKSNAGYQLRPLHQLKNGPTWEGLKDFLKKESMRIYLQLAPKDDEGFVVVGGDRVKTWLGKRPRSMPESGRQTNVKDVEGLFHRAEQNIKSLSHRERWILVDDWIAKINEEQNERLFEALEQTNRSQESIQRVYDEINRRVLVGADAIGITTTGLARNIEMLRRVRPKVVICEEAAEVMEAHIISAFMPGVEHIIQIGDHRQLRPQINNYSLSLETATGLQWQLDRSQFERRAKGEPGMRPAPVAQLDVQRRMRPEISRLIRTVYPNLRDHEKVLEHPPVVGMRHNLFWLQHNHPEESRDDDSRVKSHSNDWEVGVAAALVRHLVRQGAYSNTDIALLTPYTGQLKKLRAALRKDFEIVVSDRDLEKLAQDDEEVTDESEEFASGDGKYHKQLEKKQLLQTLRVATVDNFQGEEAKIIIVSLVRSNQKRKVGFLRTENRINVLLSRAQHGMYLIGNAETYLHVDMWADVHSQLSEANAVGDAIPLCCPRHRDTEILCSTPDDFVRKSPEGGCNLPCVNRLEPCGHRCQASVPVRAAGADVLTVDLPSLNIWSVRKFVTDPSAPAAIGVLGDAIKRTRNVELVRTNARSVVLTLVAHPSAVHPAFLVSKSAPGLAAIKAHARCLAPLHATDSPATSAAKSSSHVAINALPTAAKNVDLLEGKVYSEIDLEESPVVFLSCGHFYTGENLDMLMGMSEVYALDSAGRYSALLDIPSALAKRVPSCPACRRPILQFSTKRYNRAVNKAVMDETSKRFVTKGLRDLAELQKQVEPLRDNLSSSFAIFSLVNWSKARLSARYSGATKLIHDASKTGKRMSEEHQPAKKLHDAIVLRRREMDETLSLNERMEGLRLSPGPQEQPTERYVSALDKQLTLKAQLIQIDIREVMIRDVARLVQKSPTLQTLAHQFQPPVSDFVKDCKHLIDESKLASLPRIVISVTLSLVRISLLQRRDAKVPQEEIRERLDEALTLCNMLPDNSEIKESIEEFIRLTEGPRYEEVTPEELASIKMAMVTGPRGIATHSGHWYNCVNGHPFAIGECGMPMELARCPECNEPIGGRDHQLVDGATRATEME</sequence>
<dbReference type="GO" id="GO:0005737">
    <property type="term" value="C:cytoplasm"/>
    <property type="evidence" value="ECO:0007669"/>
    <property type="project" value="UniProtKB-SubCell"/>
</dbReference>
<evidence type="ECO:0000256" key="1">
    <source>
        <dbReference type="ARBA" id="ARBA00004496"/>
    </source>
</evidence>
<dbReference type="PANTHER" id="PTHR10887:SF445">
    <property type="entry name" value="NFX1-TYPE ZINC FINGER-CONTAINING PROTEIN 1"/>
    <property type="match status" value="1"/>
</dbReference>
<dbReference type="SUPFAM" id="SSF52540">
    <property type="entry name" value="P-loop containing nucleoside triphosphate hydrolases"/>
    <property type="match status" value="1"/>
</dbReference>
<dbReference type="PANTHER" id="PTHR10887">
    <property type="entry name" value="DNA2/NAM7 HELICASE FAMILY"/>
    <property type="match status" value="1"/>
</dbReference>
<evidence type="ECO:0000256" key="7">
    <source>
        <dbReference type="ARBA" id="ARBA00022859"/>
    </source>
</evidence>
<evidence type="ECO:0000256" key="8">
    <source>
        <dbReference type="PROSITE-ProRule" id="PRU00723"/>
    </source>
</evidence>
<feature type="compositionally biased region" description="Basic residues" evidence="9">
    <location>
        <begin position="1"/>
        <end position="17"/>
    </location>
</feature>
<dbReference type="GO" id="GO:0031048">
    <property type="term" value="P:regulatory ncRNA-mediated heterochromatin formation"/>
    <property type="evidence" value="ECO:0007669"/>
    <property type="project" value="TreeGrafter"/>
</dbReference>
<dbReference type="InterPro" id="IPR047187">
    <property type="entry name" value="SF1_C_Upf1"/>
</dbReference>
<feature type="region of interest" description="Disordered" evidence="9">
    <location>
        <begin position="1"/>
        <end position="35"/>
    </location>
</feature>
<feature type="domain" description="RZ-type" evidence="11">
    <location>
        <begin position="1742"/>
        <end position="1816"/>
    </location>
</feature>
<dbReference type="Pfam" id="PF20173">
    <property type="entry name" value="ZnF_RZ-type"/>
    <property type="match status" value="1"/>
</dbReference>
<dbReference type="InterPro" id="IPR046439">
    <property type="entry name" value="ZF_RZ_dom"/>
</dbReference>
<comment type="subcellular location">
    <subcellularLocation>
        <location evidence="1">Cytoplasm</location>
    </subcellularLocation>
</comment>
<evidence type="ECO:0000256" key="4">
    <source>
        <dbReference type="ARBA" id="ARBA00022771"/>
    </source>
</evidence>
<feature type="domain" description="C3H1-type" evidence="10">
    <location>
        <begin position="33"/>
        <end position="61"/>
    </location>
</feature>
<dbReference type="SUPFAM" id="SSF90229">
    <property type="entry name" value="CCCH zinc finger"/>
    <property type="match status" value="1"/>
</dbReference>
<dbReference type="InterPro" id="IPR041679">
    <property type="entry name" value="DNA2/NAM7-like_C"/>
</dbReference>
<dbReference type="Pfam" id="PF13086">
    <property type="entry name" value="AAA_11"/>
    <property type="match status" value="1"/>
</dbReference>
<keyword evidence="13" id="KW-1185">Reference proteome</keyword>
<dbReference type="HOGENOM" id="CLU_001490_1_1_1"/>
<dbReference type="InterPro" id="IPR027417">
    <property type="entry name" value="P-loop_NTPase"/>
</dbReference>
<keyword evidence="5" id="KW-0378">Hydrolase</keyword>
<dbReference type="EMBL" id="JOWA01000132">
    <property type="protein sequence ID" value="KEZ39859.1"/>
    <property type="molecule type" value="Genomic_DNA"/>
</dbReference>
<dbReference type="FunFam" id="3.40.50.300:FF:001660">
    <property type="entry name" value="NF-X1 finger and helicase protein, putative"/>
    <property type="match status" value="1"/>
</dbReference>
<keyword evidence="3 8" id="KW-0479">Metal-binding</keyword>
<dbReference type="OMA" id="APCQEPC"/>
<dbReference type="OrthoDB" id="2423195at2759"/>
<dbReference type="InterPro" id="IPR045055">
    <property type="entry name" value="DNA2/NAM7-like"/>
</dbReference>
<dbReference type="Pfam" id="PF13087">
    <property type="entry name" value="AAA_12"/>
    <property type="match status" value="1"/>
</dbReference>
<dbReference type="GeneID" id="27727873"/>
<dbReference type="SMART" id="SM00356">
    <property type="entry name" value="ZnF_C3H1"/>
    <property type="match status" value="1"/>
</dbReference>
<dbReference type="PROSITE" id="PS51981">
    <property type="entry name" value="ZF_RZ"/>
    <property type="match status" value="1"/>
</dbReference>
<feature type="region of interest" description="Disordered" evidence="9">
    <location>
        <begin position="289"/>
        <end position="308"/>
    </location>
</feature>
<evidence type="ECO:0000259" key="10">
    <source>
        <dbReference type="PROSITE" id="PS50103"/>
    </source>
</evidence>
<dbReference type="InterPro" id="IPR036855">
    <property type="entry name" value="Znf_CCCH_sf"/>
</dbReference>
<dbReference type="GO" id="GO:0031380">
    <property type="term" value="C:nuclear RNA-directed RNA polymerase complex"/>
    <property type="evidence" value="ECO:0007669"/>
    <property type="project" value="TreeGrafter"/>
</dbReference>
<keyword evidence="5" id="KW-0547">Nucleotide-binding</keyword>
<keyword evidence="6 8" id="KW-0862">Zinc</keyword>
<dbReference type="VEuPathDB" id="FungiDB:SAPIO_CDS8801"/>
<protein>
    <submittedName>
        <fullName evidence="12">NFX1-type zinc finger-containing protein 1</fullName>
    </submittedName>
</protein>
<gene>
    <name evidence="12" type="ORF">SAPIO_CDS8801</name>
</gene>
<dbReference type="Gene3D" id="4.10.1000.10">
    <property type="entry name" value="Zinc finger, CCCH-type"/>
    <property type="match status" value="1"/>
</dbReference>
<dbReference type="RefSeq" id="XP_016639658.1">
    <property type="nucleotide sequence ID" value="XM_016790355.1"/>
</dbReference>
<dbReference type="InterPro" id="IPR041677">
    <property type="entry name" value="DNA2/NAM7_AAA_11"/>
</dbReference>
<dbReference type="CDD" id="cd17936">
    <property type="entry name" value="EEXXEc_NFX1"/>
    <property type="match status" value="1"/>
</dbReference>
<dbReference type="InterPro" id="IPR000571">
    <property type="entry name" value="Znf_CCCH"/>
</dbReference>
<evidence type="ECO:0000256" key="3">
    <source>
        <dbReference type="ARBA" id="ARBA00022723"/>
    </source>
</evidence>
<evidence type="ECO:0000313" key="12">
    <source>
        <dbReference type="EMBL" id="KEZ39859.1"/>
    </source>
</evidence>
<dbReference type="GO" id="GO:0004386">
    <property type="term" value="F:helicase activity"/>
    <property type="evidence" value="ECO:0007669"/>
    <property type="project" value="InterPro"/>
</dbReference>
<feature type="zinc finger region" description="C3H1-type" evidence="8">
    <location>
        <begin position="33"/>
        <end position="61"/>
    </location>
</feature>
<proteinExistence type="predicted"/>
<keyword evidence="5" id="KW-0347">Helicase</keyword>
<keyword evidence="7" id="KW-0391">Immunity</keyword>
<evidence type="ECO:0000259" key="11">
    <source>
        <dbReference type="PROSITE" id="PS51981"/>
    </source>
</evidence>
<dbReference type="CDD" id="cd18808">
    <property type="entry name" value="SF1_C_Upf1"/>
    <property type="match status" value="1"/>
</dbReference>
<evidence type="ECO:0000256" key="2">
    <source>
        <dbReference type="ARBA" id="ARBA00022490"/>
    </source>
</evidence>
<name>A0A084FXP7_PSEDA</name>
<organism evidence="12 13">
    <name type="scientific">Pseudallescheria apiosperma</name>
    <name type="common">Scedosporium apiospermum</name>
    <dbReference type="NCBI Taxonomy" id="563466"/>
    <lineage>
        <taxon>Eukaryota</taxon>
        <taxon>Fungi</taxon>
        <taxon>Dikarya</taxon>
        <taxon>Ascomycota</taxon>
        <taxon>Pezizomycotina</taxon>
        <taxon>Sordariomycetes</taxon>
        <taxon>Hypocreomycetidae</taxon>
        <taxon>Microascales</taxon>
        <taxon>Microascaceae</taxon>
        <taxon>Scedosporium</taxon>
    </lineage>
</organism>
<dbReference type="Gene3D" id="3.40.50.300">
    <property type="entry name" value="P-loop containing nucleotide triphosphate hydrolases"/>
    <property type="match status" value="2"/>
</dbReference>
<dbReference type="Proteomes" id="UP000028545">
    <property type="component" value="Unassembled WGS sequence"/>
</dbReference>
<dbReference type="Pfam" id="PF00642">
    <property type="entry name" value="zf-CCCH"/>
    <property type="match status" value="1"/>
</dbReference>
<keyword evidence="2" id="KW-0963">Cytoplasm</keyword>
<dbReference type="PROSITE" id="PS50103">
    <property type="entry name" value="ZF_C3H1"/>
    <property type="match status" value="1"/>
</dbReference>
<dbReference type="KEGG" id="sapo:SAPIO_CDS8801"/>
<comment type="caution">
    <text evidence="12">The sequence shown here is derived from an EMBL/GenBank/DDBJ whole genome shotgun (WGS) entry which is preliminary data.</text>
</comment>
<evidence type="ECO:0000256" key="9">
    <source>
        <dbReference type="SAM" id="MobiDB-lite"/>
    </source>
</evidence>